<dbReference type="SUPFAM" id="SSF56349">
    <property type="entry name" value="DNA breaking-rejoining enzymes"/>
    <property type="match status" value="1"/>
</dbReference>
<dbReference type="PANTHER" id="PTHR30349">
    <property type="entry name" value="PHAGE INTEGRASE-RELATED"/>
    <property type="match status" value="1"/>
</dbReference>
<feature type="domain" description="Tyr recombinase" evidence="4">
    <location>
        <begin position="113"/>
        <end position="303"/>
    </location>
</feature>
<evidence type="ECO:0000256" key="2">
    <source>
        <dbReference type="ARBA" id="ARBA00023125"/>
    </source>
</evidence>
<dbReference type="Proteomes" id="UP000546806">
    <property type="component" value="Unassembled WGS sequence"/>
</dbReference>
<keyword evidence="3" id="KW-0233">DNA recombination</keyword>
<dbReference type="GO" id="GO:0003677">
    <property type="term" value="F:DNA binding"/>
    <property type="evidence" value="ECO:0007669"/>
    <property type="project" value="UniProtKB-KW"/>
</dbReference>
<gene>
    <name evidence="5" type="ORF">HCA78_04890</name>
    <name evidence="6" type="ORF">HCB35_06060</name>
</gene>
<dbReference type="PROSITE" id="PS51898">
    <property type="entry name" value="TYR_RECOMBINASE"/>
    <property type="match status" value="1"/>
</dbReference>
<dbReference type="Gene3D" id="1.10.150.130">
    <property type="match status" value="1"/>
</dbReference>
<organism evidence="6 8">
    <name type="scientific">Listeria booriae</name>
    <dbReference type="NCBI Taxonomy" id="1552123"/>
    <lineage>
        <taxon>Bacteria</taxon>
        <taxon>Bacillati</taxon>
        <taxon>Bacillota</taxon>
        <taxon>Bacilli</taxon>
        <taxon>Bacillales</taxon>
        <taxon>Listeriaceae</taxon>
        <taxon>Listeria</taxon>
    </lineage>
</organism>
<comment type="caution">
    <text evidence="6">The sequence shown here is derived from an EMBL/GenBank/DDBJ whole genome shotgun (WGS) entry which is preliminary data.</text>
</comment>
<keyword evidence="2" id="KW-0238">DNA-binding</keyword>
<evidence type="ECO:0000259" key="4">
    <source>
        <dbReference type="PROSITE" id="PS51898"/>
    </source>
</evidence>
<evidence type="ECO:0000313" key="5">
    <source>
        <dbReference type="EMBL" id="MBC2003096.1"/>
    </source>
</evidence>
<dbReference type="CDD" id="cd01189">
    <property type="entry name" value="INT_ICEBs1_C_like"/>
    <property type="match status" value="1"/>
</dbReference>
<dbReference type="Gene3D" id="1.10.443.10">
    <property type="entry name" value="Intergrase catalytic core"/>
    <property type="match status" value="1"/>
</dbReference>
<evidence type="ECO:0000313" key="6">
    <source>
        <dbReference type="EMBL" id="MBC2240033.1"/>
    </source>
</evidence>
<dbReference type="PANTHER" id="PTHR30349:SF64">
    <property type="entry name" value="PROPHAGE INTEGRASE INTD-RELATED"/>
    <property type="match status" value="1"/>
</dbReference>
<protein>
    <submittedName>
        <fullName evidence="6">Site-specific integrase</fullName>
    </submittedName>
</protein>
<name>A0A842EY71_9LIST</name>
<dbReference type="AlphaFoldDB" id="A0A842EY71"/>
<proteinExistence type="inferred from homology"/>
<accession>A0A842EY71</accession>
<evidence type="ECO:0000256" key="3">
    <source>
        <dbReference type="ARBA" id="ARBA00023172"/>
    </source>
</evidence>
<dbReference type="Pfam" id="PF00589">
    <property type="entry name" value="Phage_integrase"/>
    <property type="match status" value="1"/>
</dbReference>
<dbReference type="InterPro" id="IPR050090">
    <property type="entry name" value="Tyrosine_recombinase_XerCD"/>
</dbReference>
<dbReference type="GO" id="GO:0015074">
    <property type="term" value="P:DNA integration"/>
    <property type="evidence" value="ECO:0007669"/>
    <property type="project" value="InterPro"/>
</dbReference>
<dbReference type="InterPro" id="IPR011010">
    <property type="entry name" value="DNA_brk_join_enz"/>
</dbReference>
<dbReference type="RefSeq" id="WP_185532612.1">
    <property type="nucleotide sequence ID" value="NZ_JAARWW010000002.1"/>
</dbReference>
<dbReference type="EMBL" id="JAARWW010000002">
    <property type="protein sequence ID" value="MBC2003096.1"/>
    <property type="molecule type" value="Genomic_DNA"/>
</dbReference>
<dbReference type="InterPro" id="IPR013762">
    <property type="entry name" value="Integrase-like_cat_sf"/>
</dbReference>
<comment type="similarity">
    <text evidence="1">Belongs to the 'phage' integrase family.</text>
</comment>
<dbReference type="InterPro" id="IPR010998">
    <property type="entry name" value="Integrase_recombinase_N"/>
</dbReference>
<sequence length="309" mass="36070">MKATRRKEQKFHEYFKEWVALYKVGAIRSITLQKYYVTEQKLQELVPNLKLKELDRYSYQQLLNEYALTHEKQTTMDFHHHLKGAILDAVDEGIITQNPTRKIVIKGKAPRPKKNKFLNQFEVQALLKELNLTEDINWDWFILLVIKTGLRFSEALALTPLDFDFSKQKITINKTWNYKKANGSFQPTKNESSNRKVQIDWQLAMQFSQLIKEKKQDEPIFVKNRVFNSTINSRLKVLCSSANIPIITVHSLRHTHASLLLFAGVSIASVANRLGHSSMTTTQETYLHIIQELENQDNDKIIRHLSMLM</sequence>
<dbReference type="Proteomes" id="UP000553016">
    <property type="component" value="Unassembled WGS sequence"/>
</dbReference>
<evidence type="ECO:0000313" key="7">
    <source>
        <dbReference type="Proteomes" id="UP000546806"/>
    </source>
</evidence>
<dbReference type="EMBL" id="JAARZA010000002">
    <property type="protein sequence ID" value="MBC2240033.1"/>
    <property type="molecule type" value="Genomic_DNA"/>
</dbReference>
<dbReference type="InterPro" id="IPR002104">
    <property type="entry name" value="Integrase_catalytic"/>
</dbReference>
<dbReference type="GO" id="GO:0006310">
    <property type="term" value="P:DNA recombination"/>
    <property type="evidence" value="ECO:0007669"/>
    <property type="project" value="UniProtKB-KW"/>
</dbReference>
<reference evidence="7 8" key="1">
    <citation type="submission" date="2020-03" db="EMBL/GenBank/DDBJ databases">
        <title>Soil Listeria distribution.</title>
        <authorList>
            <person name="Liao J."/>
            <person name="Wiedmann M."/>
        </authorList>
    </citation>
    <scope>NUCLEOTIDE SEQUENCE [LARGE SCALE GENOMIC DNA]</scope>
    <source>
        <strain evidence="6 8">FSL L7-0149</strain>
        <strain evidence="5 7">FSL L7-0435</strain>
    </source>
</reference>
<evidence type="ECO:0000256" key="1">
    <source>
        <dbReference type="ARBA" id="ARBA00008857"/>
    </source>
</evidence>
<evidence type="ECO:0000313" key="8">
    <source>
        <dbReference type="Proteomes" id="UP000553016"/>
    </source>
</evidence>